<sequence>MKQLTSCDLHLIIHPVTIIPIVNREPMHCKIIPFLRDGSFIFKRTTISISYEGSILFVIQLQPINNHLIQFALISIHFTTKLFLTVINFMLGLFVNHMLRLLLHLLLNNNIFMGPLGFSHFLYFMNSMAHVCSPLTAISHFL</sequence>
<dbReference type="Proteomes" id="UP000243499">
    <property type="component" value="Chromosome 1"/>
</dbReference>
<evidence type="ECO:0000313" key="2">
    <source>
        <dbReference type="EMBL" id="PVH66363.1"/>
    </source>
</evidence>
<dbReference type="AlphaFoldDB" id="A0A2T8KW10"/>
<protein>
    <submittedName>
        <fullName evidence="2">Uncharacterized protein</fullName>
    </submittedName>
</protein>
<evidence type="ECO:0000256" key="1">
    <source>
        <dbReference type="SAM" id="Phobius"/>
    </source>
</evidence>
<dbReference type="Gramene" id="PVH66363">
    <property type="protein sequence ID" value="PVH66363"/>
    <property type="gene ID" value="PAHAL_1G223500"/>
</dbReference>
<organism evidence="2">
    <name type="scientific">Panicum hallii</name>
    <dbReference type="NCBI Taxonomy" id="206008"/>
    <lineage>
        <taxon>Eukaryota</taxon>
        <taxon>Viridiplantae</taxon>
        <taxon>Streptophyta</taxon>
        <taxon>Embryophyta</taxon>
        <taxon>Tracheophyta</taxon>
        <taxon>Spermatophyta</taxon>
        <taxon>Magnoliopsida</taxon>
        <taxon>Liliopsida</taxon>
        <taxon>Poales</taxon>
        <taxon>Poaceae</taxon>
        <taxon>PACMAD clade</taxon>
        <taxon>Panicoideae</taxon>
        <taxon>Panicodae</taxon>
        <taxon>Paniceae</taxon>
        <taxon>Panicinae</taxon>
        <taxon>Panicum</taxon>
        <taxon>Panicum sect. Panicum</taxon>
    </lineage>
</organism>
<keyword evidence="1" id="KW-0472">Membrane</keyword>
<reference evidence="2" key="1">
    <citation type="submission" date="2018-04" db="EMBL/GenBank/DDBJ databases">
        <title>WGS assembly of Panicum hallii.</title>
        <authorList>
            <person name="Lovell J."/>
            <person name="Jenkins J."/>
            <person name="Lowry D."/>
            <person name="Mamidi S."/>
            <person name="Sreedasyam A."/>
            <person name="Weng X."/>
            <person name="Barry K."/>
            <person name="Bonette J."/>
            <person name="Campitelli B."/>
            <person name="Daum C."/>
            <person name="Gordon S."/>
            <person name="Gould B."/>
            <person name="Lipzen A."/>
            <person name="Macqueen A."/>
            <person name="Palacio-Mejia J."/>
            <person name="Plott C."/>
            <person name="Shakirov E."/>
            <person name="Shu S."/>
            <person name="Yoshinaga Y."/>
            <person name="Zane M."/>
            <person name="Rokhsar D."/>
            <person name="Grimwood J."/>
            <person name="Schmutz J."/>
            <person name="Juenger T."/>
        </authorList>
    </citation>
    <scope>NUCLEOTIDE SEQUENCE [LARGE SCALE GENOMIC DNA]</scope>
    <source>
        <strain evidence="2">FIL2</strain>
    </source>
</reference>
<dbReference type="EMBL" id="CM008046">
    <property type="protein sequence ID" value="PVH66363.1"/>
    <property type="molecule type" value="Genomic_DNA"/>
</dbReference>
<keyword evidence="1" id="KW-1133">Transmembrane helix</keyword>
<gene>
    <name evidence="2" type="ORF">PAHAL_1G223500</name>
</gene>
<feature type="transmembrane region" description="Helical" evidence="1">
    <location>
        <begin position="101"/>
        <end position="124"/>
    </location>
</feature>
<name>A0A2T8KW10_9POAL</name>
<proteinExistence type="predicted"/>
<keyword evidence="1" id="KW-0812">Transmembrane</keyword>
<feature type="transmembrane region" description="Helical" evidence="1">
    <location>
        <begin position="71"/>
        <end position="95"/>
    </location>
</feature>
<accession>A0A2T8KW10</accession>